<sequence length="345" mass="38483">MHKTDFLPATFVEPLLEYLQARQIDDRALETELQQVLQSSHVCARQFCDLLERLHRHDPVSALGVRLGRAAQPRHFGVVGYMLSSCSTLGQALPRYQRYHALLQQGLHSRAWLGQGVLHMRWSQAVANTPLALEFSLAVFVSLYQSLIGRAQAPLHAGLPFARPADSDVYQVLLGCPVQFGCAEIELNLPAHLLAMPIASKDPYLLKLLEQQAQALLSQQPEHMDADSEAFFVRVQEQVVESMKNGDASAEAVAAALGYSLRSFYRQLQQAGYSYRSVLAQTRHTLARQYLRDPNLTQSDAALLLGYAEQSSFIRAFRSWTGITPGEYRQRHLQQRGGSSPAQAS</sequence>
<dbReference type="InterPro" id="IPR009057">
    <property type="entry name" value="Homeodomain-like_sf"/>
</dbReference>
<dbReference type="PANTHER" id="PTHR47894">
    <property type="entry name" value="HTH-TYPE TRANSCRIPTIONAL REGULATOR GADX"/>
    <property type="match status" value="1"/>
</dbReference>
<keyword evidence="2 5" id="KW-0238">DNA-binding</keyword>
<dbReference type="PROSITE" id="PS01124">
    <property type="entry name" value="HTH_ARAC_FAMILY_2"/>
    <property type="match status" value="1"/>
</dbReference>
<dbReference type="EMBL" id="FOUI01000004">
    <property type="protein sequence ID" value="SFM40320.1"/>
    <property type="molecule type" value="Genomic_DNA"/>
</dbReference>
<proteinExistence type="predicted"/>
<dbReference type="SUPFAM" id="SSF46689">
    <property type="entry name" value="Homeodomain-like"/>
    <property type="match status" value="1"/>
</dbReference>
<feature type="domain" description="HTH araC/xylS-type" evidence="4">
    <location>
        <begin position="233"/>
        <end position="331"/>
    </location>
</feature>
<gene>
    <name evidence="5" type="ORF">SAMN05216217_104202</name>
</gene>
<dbReference type="OrthoDB" id="6506763at2"/>
<reference evidence="6" key="1">
    <citation type="submission" date="2016-10" db="EMBL/GenBank/DDBJ databases">
        <authorList>
            <person name="Varghese N."/>
            <person name="Submissions S."/>
        </authorList>
    </citation>
    <scope>NUCLEOTIDE SEQUENCE [LARGE SCALE GENOMIC DNA]</scope>
    <source>
        <strain evidence="6">DSM 24213</strain>
    </source>
</reference>
<dbReference type="Pfam" id="PF12833">
    <property type="entry name" value="HTH_18"/>
    <property type="match status" value="1"/>
</dbReference>
<dbReference type="STRING" id="1720063.SAMN05216217_104202"/>
<dbReference type="InterPro" id="IPR032687">
    <property type="entry name" value="AraC-type_N"/>
</dbReference>
<evidence type="ECO:0000256" key="3">
    <source>
        <dbReference type="ARBA" id="ARBA00023163"/>
    </source>
</evidence>
<accession>A0A1I4QKT9</accession>
<organism evidence="5 6">
    <name type="scientific">Halopseudomonas yangmingensis</name>
    <dbReference type="NCBI Taxonomy" id="1720063"/>
    <lineage>
        <taxon>Bacteria</taxon>
        <taxon>Pseudomonadati</taxon>
        <taxon>Pseudomonadota</taxon>
        <taxon>Gammaproteobacteria</taxon>
        <taxon>Pseudomonadales</taxon>
        <taxon>Pseudomonadaceae</taxon>
        <taxon>Halopseudomonas</taxon>
    </lineage>
</organism>
<dbReference type="SMART" id="SM00342">
    <property type="entry name" value="HTH_ARAC"/>
    <property type="match status" value="1"/>
</dbReference>
<dbReference type="Pfam" id="PF12625">
    <property type="entry name" value="Arabinose_bd"/>
    <property type="match status" value="1"/>
</dbReference>
<keyword evidence="1" id="KW-0805">Transcription regulation</keyword>
<dbReference type="PANTHER" id="PTHR47894:SF1">
    <property type="entry name" value="HTH-TYPE TRANSCRIPTIONAL REGULATOR VQSM"/>
    <property type="match status" value="1"/>
</dbReference>
<evidence type="ECO:0000313" key="6">
    <source>
        <dbReference type="Proteomes" id="UP000243629"/>
    </source>
</evidence>
<evidence type="ECO:0000256" key="1">
    <source>
        <dbReference type="ARBA" id="ARBA00023015"/>
    </source>
</evidence>
<name>A0A1I4QKT9_9GAMM</name>
<dbReference type="RefSeq" id="WP_093474185.1">
    <property type="nucleotide sequence ID" value="NZ_FOUI01000004.1"/>
</dbReference>
<protein>
    <submittedName>
        <fullName evidence="5">AraC-type DNA-binding protein</fullName>
    </submittedName>
</protein>
<evidence type="ECO:0000313" key="5">
    <source>
        <dbReference type="EMBL" id="SFM40320.1"/>
    </source>
</evidence>
<dbReference type="GO" id="GO:0005829">
    <property type="term" value="C:cytosol"/>
    <property type="evidence" value="ECO:0007669"/>
    <property type="project" value="TreeGrafter"/>
</dbReference>
<dbReference type="GO" id="GO:0003700">
    <property type="term" value="F:DNA-binding transcription factor activity"/>
    <property type="evidence" value="ECO:0007669"/>
    <property type="project" value="InterPro"/>
</dbReference>
<dbReference type="Proteomes" id="UP000243629">
    <property type="component" value="Unassembled WGS sequence"/>
</dbReference>
<evidence type="ECO:0000259" key="4">
    <source>
        <dbReference type="PROSITE" id="PS01124"/>
    </source>
</evidence>
<keyword evidence="3" id="KW-0804">Transcription</keyword>
<dbReference type="InterPro" id="IPR018060">
    <property type="entry name" value="HTH_AraC"/>
</dbReference>
<evidence type="ECO:0000256" key="2">
    <source>
        <dbReference type="ARBA" id="ARBA00023125"/>
    </source>
</evidence>
<keyword evidence="6" id="KW-1185">Reference proteome</keyword>
<dbReference type="AlphaFoldDB" id="A0A1I4QKT9"/>
<dbReference type="Gene3D" id="1.10.10.60">
    <property type="entry name" value="Homeodomain-like"/>
    <property type="match status" value="1"/>
</dbReference>
<dbReference type="GO" id="GO:0000976">
    <property type="term" value="F:transcription cis-regulatory region binding"/>
    <property type="evidence" value="ECO:0007669"/>
    <property type="project" value="TreeGrafter"/>
</dbReference>